<dbReference type="Proteomes" id="UP000499080">
    <property type="component" value="Unassembled WGS sequence"/>
</dbReference>
<feature type="region of interest" description="Disordered" evidence="1">
    <location>
        <begin position="1"/>
        <end position="25"/>
    </location>
</feature>
<accession>A0A4Y2S1S7</accession>
<dbReference type="EMBL" id="BGPR01149307">
    <property type="protein sequence ID" value="GBN82134.1"/>
    <property type="molecule type" value="Genomic_DNA"/>
</dbReference>
<feature type="non-terminal residue" evidence="2">
    <location>
        <position position="1"/>
    </location>
</feature>
<organism evidence="2 3">
    <name type="scientific">Araneus ventricosus</name>
    <name type="common">Orbweaver spider</name>
    <name type="synonym">Epeira ventricosa</name>
    <dbReference type="NCBI Taxonomy" id="182803"/>
    <lineage>
        <taxon>Eukaryota</taxon>
        <taxon>Metazoa</taxon>
        <taxon>Ecdysozoa</taxon>
        <taxon>Arthropoda</taxon>
        <taxon>Chelicerata</taxon>
        <taxon>Arachnida</taxon>
        <taxon>Araneae</taxon>
        <taxon>Araneomorphae</taxon>
        <taxon>Entelegynae</taxon>
        <taxon>Araneoidea</taxon>
        <taxon>Araneidae</taxon>
        <taxon>Araneus</taxon>
    </lineage>
</organism>
<comment type="caution">
    <text evidence="2">The sequence shown here is derived from an EMBL/GenBank/DDBJ whole genome shotgun (WGS) entry which is preliminary data.</text>
</comment>
<dbReference type="AlphaFoldDB" id="A0A4Y2S1S7"/>
<evidence type="ECO:0000313" key="3">
    <source>
        <dbReference type="Proteomes" id="UP000499080"/>
    </source>
</evidence>
<name>A0A4Y2S1S7_ARAVE</name>
<protein>
    <submittedName>
        <fullName evidence="2">Uncharacterized protein</fullName>
    </submittedName>
</protein>
<evidence type="ECO:0000256" key="1">
    <source>
        <dbReference type="SAM" id="MobiDB-lite"/>
    </source>
</evidence>
<evidence type="ECO:0000313" key="2">
    <source>
        <dbReference type="EMBL" id="GBN82134.1"/>
    </source>
</evidence>
<keyword evidence="3" id="KW-1185">Reference proteome</keyword>
<gene>
    <name evidence="2" type="ORF">AVEN_174327_1</name>
</gene>
<proteinExistence type="predicted"/>
<reference evidence="2 3" key="1">
    <citation type="journal article" date="2019" name="Sci. Rep.">
        <title>Orb-weaving spider Araneus ventricosus genome elucidates the spidroin gene catalogue.</title>
        <authorList>
            <person name="Kono N."/>
            <person name="Nakamura H."/>
            <person name="Ohtoshi R."/>
            <person name="Moran D.A.P."/>
            <person name="Shinohara A."/>
            <person name="Yoshida Y."/>
            <person name="Fujiwara M."/>
            <person name="Mori M."/>
            <person name="Tomita M."/>
            <person name="Arakawa K."/>
        </authorList>
    </citation>
    <scope>NUCLEOTIDE SEQUENCE [LARGE SCALE GENOMIC DNA]</scope>
</reference>
<sequence length="124" mass="14034">ILRNLASDSKPASRDSKTWSQEPENCVPDSKLFQIPKSSSRPEIKFQVQGLLQIRKPAEIQTSAPRFEIPASVISCTVLRLTSEPTCSRFPNSVLYKSAPDSKSVPDYPTVSRFETRFRRFCNI</sequence>